<sequence length="210" mass="23282">MNTLQFYWTLSALLCGSVVVSQQVALIILAPGFEEIELATLYRFLTRAGVELKLVSLPGPHYFPVIGAHQIPVYAQEPFPRPEDTVWSVVILPGGAAASEALAQPIEVGNLLKIYEDRRRVIAAGITSAKVLQPYRIYETLKVAASPSVRESITQHWYVELPVVLDQSLVTSRSVADSAEFALAIVQRVVSKSMSERLRKEWYDGVDVDQ</sequence>
<comment type="caution">
    <text evidence="2">The sequence shown here is derived from an EMBL/GenBank/DDBJ whole genome shotgun (WGS) entry which is preliminary data.</text>
</comment>
<dbReference type="SUPFAM" id="SSF52317">
    <property type="entry name" value="Class I glutamine amidotransferase-like"/>
    <property type="match status" value="1"/>
</dbReference>
<dbReference type="Proteomes" id="UP000230066">
    <property type="component" value="Unassembled WGS sequence"/>
</dbReference>
<evidence type="ECO:0000313" key="3">
    <source>
        <dbReference type="Proteomes" id="UP000230066"/>
    </source>
</evidence>
<dbReference type="AlphaFoldDB" id="A0A2H1CBN7"/>
<dbReference type="GO" id="GO:0005737">
    <property type="term" value="C:cytoplasm"/>
    <property type="evidence" value="ECO:0007669"/>
    <property type="project" value="TreeGrafter"/>
</dbReference>
<dbReference type="EMBL" id="JXXN02001793">
    <property type="protein sequence ID" value="THD24065.1"/>
    <property type="molecule type" value="Genomic_DNA"/>
</dbReference>
<dbReference type="InterPro" id="IPR002818">
    <property type="entry name" value="DJ-1/PfpI"/>
</dbReference>
<dbReference type="PANTHER" id="PTHR48094">
    <property type="entry name" value="PROTEIN/NUCLEIC ACID DEGLYCASE DJ-1-RELATED"/>
    <property type="match status" value="1"/>
</dbReference>
<reference evidence="2" key="1">
    <citation type="submission" date="2019-03" db="EMBL/GenBank/DDBJ databases">
        <title>Improved annotation for the trematode Fasciola hepatica.</title>
        <authorList>
            <person name="Choi Y.-J."/>
            <person name="Martin J."/>
            <person name="Mitreva M."/>
        </authorList>
    </citation>
    <scope>NUCLEOTIDE SEQUENCE [LARGE SCALE GENOMIC DNA]</scope>
</reference>
<evidence type="ECO:0000259" key="1">
    <source>
        <dbReference type="Pfam" id="PF01965"/>
    </source>
</evidence>
<dbReference type="InterPro" id="IPR029062">
    <property type="entry name" value="Class_I_gatase-like"/>
</dbReference>
<protein>
    <recommendedName>
        <fullName evidence="1">DJ-1/PfpI domain-containing protein</fullName>
    </recommendedName>
</protein>
<keyword evidence="3" id="KW-1185">Reference proteome</keyword>
<dbReference type="PANTHER" id="PTHR48094:SF12">
    <property type="entry name" value="PARKINSON DISEASE PROTEIN 7 HOMOLOG"/>
    <property type="match status" value="1"/>
</dbReference>
<dbReference type="InterPro" id="IPR050325">
    <property type="entry name" value="Prot/Nucl_acid_deglycase"/>
</dbReference>
<proteinExistence type="predicted"/>
<name>A0A2H1CBN7_FASHE</name>
<organism evidence="2 3">
    <name type="scientific">Fasciola hepatica</name>
    <name type="common">Liver fluke</name>
    <dbReference type="NCBI Taxonomy" id="6192"/>
    <lineage>
        <taxon>Eukaryota</taxon>
        <taxon>Metazoa</taxon>
        <taxon>Spiralia</taxon>
        <taxon>Lophotrochozoa</taxon>
        <taxon>Platyhelminthes</taxon>
        <taxon>Trematoda</taxon>
        <taxon>Digenea</taxon>
        <taxon>Plagiorchiida</taxon>
        <taxon>Echinostomata</taxon>
        <taxon>Echinostomatoidea</taxon>
        <taxon>Fasciolidae</taxon>
        <taxon>Fasciola</taxon>
    </lineage>
</organism>
<evidence type="ECO:0000313" key="2">
    <source>
        <dbReference type="EMBL" id="THD24065.1"/>
    </source>
</evidence>
<accession>A0A2H1CBN7</accession>
<feature type="domain" description="DJ-1/PfpI" evidence="1">
    <location>
        <begin position="25"/>
        <end position="187"/>
    </location>
</feature>
<dbReference type="Pfam" id="PF01965">
    <property type="entry name" value="DJ-1_PfpI"/>
    <property type="match status" value="1"/>
</dbReference>
<gene>
    <name evidence="2" type="ORF">D915_005024</name>
</gene>
<dbReference type="Gene3D" id="3.40.50.880">
    <property type="match status" value="1"/>
</dbReference>